<feature type="signal peptide" evidence="1">
    <location>
        <begin position="1"/>
        <end position="24"/>
    </location>
</feature>
<dbReference type="PANTHER" id="PTHR22803">
    <property type="entry name" value="MANNOSE, PHOSPHOLIPASE, LECTIN RECEPTOR RELATED"/>
    <property type="match status" value="1"/>
</dbReference>
<dbReference type="InterPro" id="IPR050111">
    <property type="entry name" value="C-type_lectin/snaclec_domain"/>
</dbReference>
<dbReference type="Pfam" id="PF00059">
    <property type="entry name" value="Lectin_C"/>
    <property type="match status" value="1"/>
</dbReference>
<proteinExistence type="predicted"/>
<evidence type="ECO:0000259" key="2">
    <source>
        <dbReference type="PROSITE" id="PS50041"/>
    </source>
</evidence>
<dbReference type="SUPFAM" id="SSF56436">
    <property type="entry name" value="C-type lectin-like"/>
    <property type="match status" value="1"/>
</dbReference>
<evidence type="ECO:0000313" key="3">
    <source>
        <dbReference type="EMBL" id="CAH1797687.1"/>
    </source>
</evidence>
<keyword evidence="1" id="KW-0732">Signal</keyword>
<reference evidence="3" key="1">
    <citation type="submission" date="2022-03" db="EMBL/GenBank/DDBJ databases">
        <authorList>
            <person name="Martin C."/>
        </authorList>
    </citation>
    <scope>NUCLEOTIDE SEQUENCE</scope>
</reference>
<dbReference type="InterPro" id="IPR016186">
    <property type="entry name" value="C-type_lectin-like/link_sf"/>
</dbReference>
<organism evidence="3 4">
    <name type="scientific">Owenia fusiformis</name>
    <name type="common">Polychaete worm</name>
    <dbReference type="NCBI Taxonomy" id="6347"/>
    <lineage>
        <taxon>Eukaryota</taxon>
        <taxon>Metazoa</taxon>
        <taxon>Spiralia</taxon>
        <taxon>Lophotrochozoa</taxon>
        <taxon>Annelida</taxon>
        <taxon>Polychaeta</taxon>
        <taxon>Sedentaria</taxon>
        <taxon>Canalipalpata</taxon>
        <taxon>Sabellida</taxon>
        <taxon>Oweniida</taxon>
        <taxon>Oweniidae</taxon>
        <taxon>Owenia</taxon>
    </lineage>
</organism>
<evidence type="ECO:0000313" key="4">
    <source>
        <dbReference type="Proteomes" id="UP000749559"/>
    </source>
</evidence>
<dbReference type="InterPro" id="IPR016187">
    <property type="entry name" value="CTDL_fold"/>
</dbReference>
<feature type="chain" id="PRO_5035716207" description="C-type lectin domain-containing protein" evidence="1">
    <location>
        <begin position="25"/>
        <end position="173"/>
    </location>
</feature>
<dbReference type="EMBL" id="CAIIXF020000010">
    <property type="protein sequence ID" value="CAH1797687.1"/>
    <property type="molecule type" value="Genomic_DNA"/>
</dbReference>
<gene>
    <name evidence="3" type="ORF">OFUS_LOCUS21923</name>
</gene>
<dbReference type="OrthoDB" id="6070950at2759"/>
<dbReference type="AlphaFoldDB" id="A0A8S4PWR6"/>
<dbReference type="Proteomes" id="UP000749559">
    <property type="component" value="Unassembled WGS sequence"/>
</dbReference>
<dbReference type="InterPro" id="IPR001304">
    <property type="entry name" value="C-type_lectin-like"/>
</dbReference>
<dbReference type="SMART" id="SM00034">
    <property type="entry name" value="CLECT"/>
    <property type="match status" value="1"/>
</dbReference>
<dbReference type="Gene3D" id="3.10.100.10">
    <property type="entry name" value="Mannose-Binding Protein A, subunit A"/>
    <property type="match status" value="1"/>
</dbReference>
<accession>A0A8S4PWR6</accession>
<sequence>MMKQYVILLSVVLNILVTVHNVQGDACIQGSICPLGFIYNPNLGSCYNFVISEKITWYDALSVCGAMDANLAATETQEELDFIRNEIKGRITAVGGETGNSFHLGGVFLNGGWQWIGGPSWRTKPMSFAPWRPNQPNFLDVQKCVALSASDDYLFHNWECRHKFHYICEIKMN</sequence>
<protein>
    <recommendedName>
        <fullName evidence="2">C-type lectin domain-containing protein</fullName>
    </recommendedName>
</protein>
<feature type="domain" description="C-type lectin" evidence="2">
    <location>
        <begin position="42"/>
        <end position="169"/>
    </location>
</feature>
<evidence type="ECO:0000256" key="1">
    <source>
        <dbReference type="SAM" id="SignalP"/>
    </source>
</evidence>
<dbReference type="CDD" id="cd00037">
    <property type="entry name" value="CLECT"/>
    <property type="match status" value="1"/>
</dbReference>
<comment type="caution">
    <text evidence="3">The sequence shown here is derived from an EMBL/GenBank/DDBJ whole genome shotgun (WGS) entry which is preliminary data.</text>
</comment>
<keyword evidence="4" id="KW-1185">Reference proteome</keyword>
<dbReference type="PROSITE" id="PS50041">
    <property type="entry name" value="C_TYPE_LECTIN_2"/>
    <property type="match status" value="1"/>
</dbReference>
<name>A0A8S4PWR6_OWEFU</name>